<reference evidence="2 3" key="1">
    <citation type="submission" date="2021-07" db="EMBL/GenBank/DDBJ databases">
        <title>Stakelama flava sp. nov., a novel endophytic bacterium isolated from branch of Kandelia candel.</title>
        <authorList>
            <person name="Tuo L."/>
        </authorList>
    </citation>
    <scope>NUCLEOTIDE SEQUENCE [LARGE SCALE GENOMIC DNA]</scope>
    <source>
        <strain evidence="2 3">CBK3Z-3</strain>
    </source>
</reference>
<dbReference type="PROSITE" id="PS50146">
    <property type="entry name" value="DAGK"/>
    <property type="match status" value="1"/>
</dbReference>
<dbReference type="Proteomes" id="UP001197214">
    <property type="component" value="Unassembled WGS sequence"/>
</dbReference>
<sequence>MRAGLTGRADIMRREPVSRRGDSAALARLPRLRDVSRPMERPLRIAMISNPRSHRNGKDCRPDEIADHEIMTAAPDTRVALELALGDFAARRVDVIIINGGDGTVRDVITAARRVYAGPLPKFAILPSGKTNAIAIDLGVSSDITLPALVEVIRAGKVRERAPLEISRDGSDMPELSGFLFGAGAFVKATALAQHTHRFGAFDGLAVALSLFASIGQTMFGSKQRGWRAGDEMTIAGDADMHGSFYLLLCSTLDRLPLRLKPFGGLGDGMKLLAIDAPPRQMIRRVPMLLAGVRNAAMERAGYRHRAAGQLNIRLDGDFILDGETYPGGDLTLRRGAPLRFVVTG</sequence>
<keyword evidence="2" id="KW-0418">Kinase</keyword>
<dbReference type="Pfam" id="PF00781">
    <property type="entry name" value="DAGK_cat"/>
    <property type="match status" value="1"/>
</dbReference>
<proteinExistence type="predicted"/>
<name>A0ABS6XM50_9SPHN</name>
<dbReference type="GO" id="GO:0016301">
    <property type="term" value="F:kinase activity"/>
    <property type="evidence" value="ECO:0007669"/>
    <property type="project" value="UniProtKB-KW"/>
</dbReference>
<dbReference type="RefSeq" id="WP_219238417.1">
    <property type="nucleotide sequence ID" value="NZ_JAHWZX010000009.1"/>
</dbReference>
<dbReference type="EMBL" id="JAHWZX010000009">
    <property type="protein sequence ID" value="MBW4331295.1"/>
    <property type="molecule type" value="Genomic_DNA"/>
</dbReference>
<comment type="caution">
    <text evidence="2">The sequence shown here is derived from an EMBL/GenBank/DDBJ whole genome shotgun (WGS) entry which is preliminary data.</text>
</comment>
<evidence type="ECO:0000313" key="2">
    <source>
        <dbReference type="EMBL" id="MBW4331295.1"/>
    </source>
</evidence>
<feature type="domain" description="DAGKc" evidence="1">
    <location>
        <begin position="93"/>
        <end position="173"/>
    </location>
</feature>
<keyword evidence="3" id="KW-1185">Reference proteome</keyword>
<accession>A0ABS6XM50</accession>
<organism evidence="2 3">
    <name type="scientific">Stakelama flava</name>
    <dbReference type="NCBI Taxonomy" id="2860338"/>
    <lineage>
        <taxon>Bacteria</taxon>
        <taxon>Pseudomonadati</taxon>
        <taxon>Pseudomonadota</taxon>
        <taxon>Alphaproteobacteria</taxon>
        <taxon>Sphingomonadales</taxon>
        <taxon>Sphingomonadaceae</taxon>
        <taxon>Stakelama</taxon>
    </lineage>
</organism>
<evidence type="ECO:0000313" key="3">
    <source>
        <dbReference type="Proteomes" id="UP001197214"/>
    </source>
</evidence>
<dbReference type="InterPro" id="IPR001206">
    <property type="entry name" value="Diacylglycerol_kinase_cat_dom"/>
</dbReference>
<gene>
    <name evidence="2" type="ORF">KY084_10470</name>
</gene>
<evidence type="ECO:0000259" key="1">
    <source>
        <dbReference type="PROSITE" id="PS50146"/>
    </source>
</evidence>
<protein>
    <submittedName>
        <fullName evidence="2">NAD(+)/NADH kinase</fullName>
    </submittedName>
</protein>
<keyword evidence="2" id="KW-0808">Transferase</keyword>